<dbReference type="AlphaFoldDB" id="A0AA39MQQ9"/>
<gene>
    <name evidence="1" type="ORF">EV420DRAFT_1485193</name>
</gene>
<dbReference type="EMBL" id="JAUEPS010000062">
    <property type="protein sequence ID" value="KAK0442773.1"/>
    <property type="molecule type" value="Genomic_DNA"/>
</dbReference>
<sequence>MPDVYSARPVLVRQLRVPFQITASSTLAYSFPSLTLLGHLMNMSVILAFPDLYSPRCSPFSYSGGFAPTSIVYFFFTPQGFVNVVPVMQIPITPGHVFDPSPSQYRIPLPFVLLSGPGLASGYEERLLGIGERDILPPFRHRECKER</sequence>
<comment type="caution">
    <text evidence="1">The sequence shown here is derived from an EMBL/GenBank/DDBJ whole genome shotgun (WGS) entry which is preliminary data.</text>
</comment>
<organism evidence="1 2">
    <name type="scientific">Armillaria tabescens</name>
    <name type="common">Ringless honey mushroom</name>
    <name type="synonym">Agaricus tabescens</name>
    <dbReference type="NCBI Taxonomy" id="1929756"/>
    <lineage>
        <taxon>Eukaryota</taxon>
        <taxon>Fungi</taxon>
        <taxon>Dikarya</taxon>
        <taxon>Basidiomycota</taxon>
        <taxon>Agaricomycotina</taxon>
        <taxon>Agaricomycetes</taxon>
        <taxon>Agaricomycetidae</taxon>
        <taxon>Agaricales</taxon>
        <taxon>Marasmiineae</taxon>
        <taxon>Physalacriaceae</taxon>
        <taxon>Desarmillaria</taxon>
    </lineage>
</organism>
<keyword evidence="2" id="KW-1185">Reference proteome</keyword>
<protein>
    <submittedName>
        <fullName evidence="1">Uncharacterized protein</fullName>
    </submittedName>
</protein>
<dbReference type="GeneID" id="85353730"/>
<dbReference type="RefSeq" id="XP_060324460.1">
    <property type="nucleotide sequence ID" value="XM_060470182.1"/>
</dbReference>
<name>A0AA39MQQ9_ARMTA</name>
<evidence type="ECO:0000313" key="2">
    <source>
        <dbReference type="Proteomes" id="UP001175211"/>
    </source>
</evidence>
<accession>A0AA39MQQ9</accession>
<proteinExistence type="predicted"/>
<reference evidence="1" key="1">
    <citation type="submission" date="2023-06" db="EMBL/GenBank/DDBJ databases">
        <authorList>
            <consortium name="Lawrence Berkeley National Laboratory"/>
            <person name="Ahrendt S."/>
            <person name="Sahu N."/>
            <person name="Indic B."/>
            <person name="Wong-Bajracharya J."/>
            <person name="Merenyi Z."/>
            <person name="Ke H.-M."/>
            <person name="Monk M."/>
            <person name="Kocsube S."/>
            <person name="Drula E."/>
            <person name="Lipzen A."/>
            <person name="Balint B."/>
            <person name="Henrissat B."/>
            <person name="Andreopoulos B."/>
            <person name="Martin F.M."/>
            <person name="Harder C.B."/>
            <person name="Rigling D."/>
            <person name="Ford K.L."/>
            <person name="Foster G.D."/>
            <person name="Pangilinan J."/>
            <person name="Papanicolaou A."/>
            <person name="Barry K."/>
            <person name="LaButti K."/>
            <person name="Viragh M."/>
            <person name="Koriabine M."/>
            <person name="Yan M."/>
            <person name="Riley R."/>
            <person name="Champramary S."/>
            <person name="Plett K.L."/>
            <person name="Tsai I.J."/>
            <person name="Slot J."/>
            <person name="Sipos G."/>
            <person name="Plett J."/>
            <person name="Nagy L.G."/>
            <person name="Grigoriev I.V."/>
        </authorList>
    </citation>
    <scope>NUCLEOTIDE SEQUENCE</scope>
    <source>
        <strain evidence="1">CCBAS 213</strain>
    </source>
</reference>
<evidence type="ECO:0000313" key="1">
    <source>
        <dbReference type="EMBL" id="KAK0442773.1"/>
    </source>
</evidence>
<dbReference type="Proteomes" id="UP001175211">
    <property type="component" value="Unassembled WGS sequence"/>
</dbReference>